<evidence type="ECO:0000313" key="2">
    <source>
        <dbReference type="Proteomes" id="UP000053039"/>
    </source>
</evidence>
<dbReference type="AlphaFoldDB" id="A0A101N614"/>
<name>A0A101N614_9ACTN</name>
<sequence>MLKATGAAAVGPAGLATLPVDAGGAFAHHGLLHTGADLARMAANVKAGAAPYTAGYAKMAANRHAQSGCTARPQAIVCRSTALRPRNTWPQNYGTTRQPVRICVTRLDTGNVHIR</sequence>
<reference evidence="1 2" key="1">
    <citation type="submission" date="2015-10" db="EMBL/GenBank/DDBJ databases">
        <title>Draft genome sequence of Streptomyces pseudovenezuelae DSM 40212, type strain for the species Streptomyces pseudovenezuelae.</title>
        <authorList>
            <person name="Ruckert C."/>
            <person name="Winkler A."/>
            <person name="Kalinowski J."/>
            <person name="Kampfer P."/>
            <person name="Glaeser S."/>
        </authorList>
    </citation>
    <scope>NUCLEOTIDE SEQUENCE [LARGE SCALE GENOMIC DNA]</scope>
    <source>
        <strain evidence="1 2">DSM 40212</strain>
    </source>
</reference>
<accession>A0A101N614</accession>
<protein>
    <submittedName>
        <fullName evidence="1">Uncharacterized protein</fullName>
    </submittedName>
</protein>
<dbReference type="EMBL" id="LMWM01000018">
    <property type="protein sequence ID" value="KUM87193.1"/>
    <property type="molecule type" value="Genomic_DNA"/>
</dbReference>
<comment type="caution">
    <text evidence="1">The sequence shown here is derived from an EMBL/GenBank/DDBJ whole genome shotgun (WGS) entry which is preliminary data.</text>
</comment>
<evidence type="ECO:0000313" key="1">
    <source>
        <dbReference type="EMBL" id="KUM87193.1"/>
    </source>
</evidence>
<organism evidence="1 2">
    <name type="scientific">Streptomyces pseudovenezuelae</name>
    <dbReference type="NCBI Taxonomy" id="67350"/>
    <lineage>
        <taxon>Bacteria</taxon>
        <taxon>Bacillati</taxon>
        <taxon>Actinomycetota</taxon>
        <taxon>Actinomycetes</taxon>
        <taxon>Kitasatosporales</taxon>
        <taxon>Streptomycetaceae</taxon>
        <taxon>Streptomyces</taxon>
        <taxon>Streptomyces aurantiacus group</taxon>
    </lineage>
</organism>
<dbReference type="Proteomes" id="UP000053039">
    <property type="component" value="Unassembled WGS sequence"/>
</dbReference>
<proteinExistence type="predicted"/>
<gene>
    <name evidence="1" type="ORF">AQI94_17730</name>
</gene>